<dbReference type="EMBL" id="PZQS01000007">
    <property type="protein sequence ID" value="PVD27803.1"/>
    <property type="molecule type" value="Genomic_DNA"/>
</dbReference>
<proteinExistence type="predicted"/>
<comment type="caution">
    <text evidence="3">The sequence shown here is derived from an EMBL/GenBank/DDBJ whole genome shotgun (WGS) entry which is preliminary data.</text>
</comment>
<dbReference type="PANTHER" id="PTHR16861:SF4">
    <property type="entry name" value="SH3 DOMAIN PROTEIN (AFU_ORTHOLOGUE AFUA_1G13610)"/>
    <property type="match status" value="1"/>
</dbReference>
<feature type="transmembrane region" description="Helical" evidence="2">
    <location>
        <begin position="702"/>
        <end position="725"/>
    </location>
</feature>
<feature type="compositionally biased region" description="Basic and acidic residues" evidence="1">
    <location>
        <begin position="758"/>
        <end position="767"/>
    </location>
</feature>
<feature type="transmembrane region" description="Helical" evidence="2">
    <location>
        <begin position="325"/>
        <end position="350"/>
    </location>
</feature>
<keyword evidence="2" id="KW-0812">Transmembrane</keyword>
<feature type="compositionally biased region" description="Low complexity" evidence="1">
    <location>
        <begin position="443"/>
        <end position="469"/>
    </location>
</feature>
<feature type="region of interest" description="Disordered" evidence="1">
    <location>
        <begin position="162"/>
        <end position="183"/>
    </location>
</feature>
<dbReference type="AlphaFoldDB" id="A0A2T7P338"/>
<feature type="compositionally biased region" description="Basic and acidic residues" evidence="1">
    <location>
        <begin position="474"/>
        <end position="485"/>
    </location>
</feature>
<gene>
    <name evidence="3" type="ORF">C0Q70_12977</name>
</gene>
<evidence type="ECO:0008006" key="5">
    <source>
        <dbReference type="Google" id="ProtNLM"/>
    </source>
</evidence>
<protein>
    <recommendedName>
        <fullName evidence="5">Ig-like domain-containing protein</fullName>
    </recommendedName>
</protein>
<evidence type="ECO:0000256" key="2">
    <source>
        <dbReference type="SAM" id="Phobius"/>
    </source>
</evidence>
<evidence type="ECO:0000313" key="4">
    <source>
        <dbReference type="Proteomes" id="UP000245119"/>
    </source>
</evidence>
<keyword evidence="2" id="KW-1133">Transmembrane helix</keyword>
<accession>A0A2T7P338</accession>
<keyword evidence="2" id="KW-0472">Membrane</keyword>
<evidence type="ECO:0000313" key="3">
    <source>
        <dbReference type="EMBL" id="PVD27803.1"/>
    </source>
</evidence>
<evidence type="ECO:0000256" key="1">
    <source>
        <dbReference type="SAM" id="MobiDB-lite"/>
    </source>
</evidence>
<keyword evidence="4" id="KW-1185">Reference proteome</keyword>
<dbReference type="PANTHER" id="PTHR16861">
    <property type="entry name" value="GLYCOPROTEIN 38"/>
    <property type="match status" value="1"/>
</dbReference>
<feature type="compositionally biased region" description="Basic and acidic residues" evidence="1">
    <location>
        <begin position="162"/>
        <end position="171"/>
    </location>
</feature>
<organism evidence="3 4">
    <name type="scientific">Pomacea canaliculata</name>
    <name type="common">Golden apple snail</name>
    <dbReference type="NCBI Taxonomy" id="400727"/>
    <lineage>
        <taxon>Eukaryota</taxon>
        <taxon>Metazoa</taxon>
        <taxon>Spiralia</taxon>
        <taxon>Lophotrochozoa</taxon>
        <taxon>Mollusca</taxon>
        <taxon>Gastropoda</taxon>
        <taxon>Caenogastropoda</taxon>
        <taxon>Architaenioglossa</taxon>
        <taxon>Ampullarioidea</taxon>
        <taxon>Ampullariidae</taxon>
        <taxon>Pomacea</taxon>
    </lineage>
</organism>
<feature type="region of interest" description="Disordered" evidence="1">
    <location>
        <begin position="433"/>
        <end position="485"/>
    </location>
</feature>
<dbReference type="Proteomes" id="UP000245119">
    <property type="component" value="Linkage Group LG7"/>
</dbReference>
<name>A0A2T7P338_POMCA</name>
<sequence>MPVSQGNYNYSMDIDPGSQNFFYKTINIVPPDEPSHDCPETVFEGSDITCKCTSSNLGTPPAEFAWDGIGTDTLFLQDIQPKNTTINYSCRLIWGPDGYINSSIVYTLRIAENEREKNTKGGIIGGCVAAVFILAIIGIVIAVYIVKRRKAPLYDTARRPANNEHSYDDLTQKSGDTPQSPEIRDGMIANDNHCYEEVILERPNATQPTVAPVYSPGDCRVSISNWMVIGSCTVKRMFSSDNNYTCKWRDNENNEEFGGFGTTLRNYTAVNSRTYTKGVCSFAKPIPTTKGYYTYSVSVSPGADDYFNKEVYIESQQASTGGPNAGLIGGVIAAVLVVLIIVGVLIVYIIRRRKGTLDRERGFFGFVSGARKHYQKETAMPVPYAVVNKPQRQTPIRREAGPSGDMYTITNTTSSGHVVDVYAAVCKTSINNTGGTESDGAHQTTQKTQQTTTASKQTTKPTLNLNNKNVQDLHGSDDDKAKRENKNEHCYEEVTIAGQNVSEQPAPAIIVGDNCDVRVSEWQIYGSCAVERMYASDGVYTCIWREDNTKIHERFQDTITYYVLDSRIYGRGVCSFSQNMPVDQGSYTYSMDIDPGSQNIFYKTINIVPPGEPSHDCPETVFVGSNVSCKCTSSNPGTPPAEFAWDGSGTDTLFLQDIRPENTTINYSCRLIWGPNGYINRTIVYTLRIAENEREKNAKGGIIGGCVAAVFILAIIGIVIAVYIVKRRKAPLYDTARRPANNEHSYDDLTQKSGDTPHSPEIRDGMITKDEHRYEEVILESPSATQPTVAIFAVPRTSQTVSSP</sequence>
<reference evidence="3 4" key="1">
    <citation type="submission" date="2018-04" db="EMBL/GenBank/DDBJ databases">
        <title>The genome of golden apple snail Pomacea canaliculata provides insight into stress tolerance and invasive adaptation.</title>
        <authorList>
            <person name="Liu C."/>
            <person name="Liu B."/>
            <person name="Ren Y."/>
            <person name="Zhang Y."/>
            <person name="Wang H."/>
            <person name="Li S."/>
            <person name="Jiang F."/>
            <person name="Yin L."/>
            <person name="Zhang G."/>
            <person name="Qian W."/>
            <person name="Fan W."/>
        </authorList>
    </citation>
    <scope>NUCLEOTIDE SEQUENCE [LARGE SCALE GENOMIC DNA]</scope>
    <source>
        <strain evidence="3">SZHN2017</strain>
        <tissue evidence="3">Muscle</tissue>
    </source>
</reference>
<feature type="compositionally biased region" description="Basic and acidic residues" evidence="1">
    <location>
        <begin position="736"/>
        <end position="750"/>
    </location>
</feature>
<dbReference type="OrthoDB" id="6213961at2759"/>
<feature type="region of interest" description="Disordered" evidence="1">
    <location>
        <begin position="736"/>
        <end position="767"/>
    </location>
</feature>
<feature type="transmembrane region" description="Helical" evidence="2">
    <location>
        <begin position="123"/>
        <end position="146"/>
    </location>
</feature>